<dbReference type="Gene3D" id="1.10.472.10">
    <property type="entry name" value="Cyclin-like"/>
    <property type="match status" value="1"/>
</dbReference>
<dbReference type="EMBL" id="ML978136">
    <property type="protein sequence ID" value="KAF2093926.1"/>
    <property type="molecule type" value="Genomic_DNA"/>
</dbReference>
<proteinExistence type="predicted"/>
<feature type="compositionally biased region" description="Polar residues" evidence="2">
    <location>
        <begin position="48"/>
        <end position="63"/>
    </location>
</feature>
<dbReference type="SUPFAM" id="SSF47954">
    <property type="entry name" value="Cyclin-like"/>
    <property type="match status" value="2"/>
</dbReference>
<evidence type="ECO:0000313" key="4">
    <source>
        <dbReference type="EMBL" id="KAF2093926.1"/>
    </source>
</evidence>
<reference evidence="4" key="1">
    <citation type="journal article" date="2020" name="Stud. Mycol.">
        <title>101 Dothideomycetes genomes: a test case for predicting lifestyles and emergence of pathogens.</title>
        <authorList>
            <person name="Haridas S."/>
            <person name="Albert R."/>
            <person name="Binder M."/>
            <person name="Bloem J."/>
            <person name="Labutti K."/>
            <person name="Salamov A."/>
            <person name="Andreopoulos B."/>
            <person name="Baker S."/>
            <person name="Barry K."/>
            <person name="Bills G."/>
            <person name="Bluhm B."/>
            <person name="Cannon C."/>
            <person name="Castanera R."/>
            <person name="Culley D."/>
            <person name="Daum C."/>
            <person name="Ezra D."/>
            <person name="Gonzalez J."/>
            <person name="Henrissat B."/>
            <person name="Kuo A."/>
            <person name="Liang C."/>
            <person name="Lipzen A."/>
            <person name="Lutzoni F."/>
            <person name="Magnuson J."/>
            <person name="Mondo S."/>
            <person name="Nolan M."/>
            <person name="Ohm R."/>
            <person name="Pangilinan J."/>
            <person name="Park H.-J."/>
            <person name="Ramirez L."/>
            <person name="Alfaro M."/>
            <person name="Sun H."/>
            <person name="Tritt A."/>
            <person name="Yoshinaga Y."/>
            <person name="Zwiers L.-H."/>
            <person name="Turgeon B."/>
            <person name="Goodwin S."/>
            <person name="Spatafora J."/>
            <person name="Crous P."/>
            <person name="Grigoriev I."/>
        </authorList>
    </citation>
    <scope>NUCLEOTIDE SEQUENCE</scope>
    <source>
        <strain evidence="4">CBS 133067</strain>
    </source>
</reference>
<evidence type="ECO:0000313" key="5">
    <source>
        <dbReference type="Proteomes" id="UP000799772"/>
    </source>
</evidence>
<comment type="caution">
    <text evidence="4">The sequence shown here is derived from an EMBL/GenBank/DDBJ whole genome shotgun (WGS) entry which is preliminary data.</text>
</comment>
<protein>
    <submittedName>
        <fullName evidence="4">Cyclin-like protein</fullName>
    </submittedName>
</protein>
<dbReference type="Pfam" id="PF16899">
    <property type="entry name" value="Cyclin_C_2"/>
    <property type="match status" value="1"/>
</dbReference>
<dbReference type="PANTHER" id="PTHR10026">
    <property type="entry name" value="CYCLIN"/>
    <property type="match status" value="1"/>
</dbReference>
<organism evidence="4 5">
    <name type="scientific">Rhizodiscina lignyota</name>
    <dbReference type="NCBI Taxonomy" id="1504668"/>
    <lineage>
        <taxon>Eukaryota</taxon>
        <taxon>Fungi</taxon>
        <taxon>Dikarya</taxon>
        <taxon>Ascomycota</taxon>
        <taxon>Pezizomycotina</taxon>
        <taxon>Dothideomycetes</taxon>
        <taxon>Pleosporomycetidae</taxon>
        <taxon>Aulographales</taxon>
        <taxon>Rhizodiscinaceae</taxon>
        <taxon>Rhizodiscina</taxon>
    </lineage>
</organism>
<feature type="region of interest" description="Disordered" evidence="2">
    <location>
        <begin position="44"/>
        <end position="81"/>
    </location>
</feature>
<dbReference type="InterPro" id="IPR043198">
    <property type="entry name" value="Cyclin/Ssn8"/>
</dbReference>
<feature type="region of interest" description="Disordered" evidence="2">
    <location>
        <begin position="374"/>
        <end position="415"/>
    </location>
</feature>
<dbReference type="CDD" id="cd20524">
    <property type="entry name" value="CYCLIN_CCNH_rpt1"/>
    <property type="match status" value="1"/>
</dbReference>
<dbReference type="Proteomes" id="UP000799772">
    <property type="component" value="Unassembled WGS sequence"/>
</dbReference>
<evidence type="ECO:0000256" key="1">
    <source>
        <dbReference type="ARBA" id="ARBA00023127"/>
    </source>
</evidence>
<feature type="compositionally biased region" description="Basic and acidic residues" evidence="2">
    <location>
        <begin position="374"/>
        <end position="401"/>
    </location>
</feature>
<evidence type="ECO:0000256" key="2">
    <source>
        <dbReference type="SAM" id="MobiDB-lite"/>
    </source>
</evidence>
<dbReference type="CDD" id="cd20525">
    <property type="entry name" value="CYCLIN_CCNH_rpt2"/>
    <property type="match status" value="1"/>
</dbReference>
<feature type="domain" description="Cyclin C-terminal" evidence="3">
    <location>
        <begin position="202"/>
        <end position="336"/>
    </location>
</feature>
<accession>A0A9P4M0T3</accession>
<keyword evidence="1" id="KW-0195">Cyclin</keyword>
<name>A0A9P4M0T3_9PEZI</name>
<dbReference type="AlphaFoldDB" id="A0A9P4M0T3"/>
<keyword evidence="5" id="KW-1185">Reference proteome</keyword>
<gene>
    <name evidence="4" type="ORF">NA57DRAFT_47695</name>
</gene>
<dbReference type="OrthoDB" id="340962at2759"/>
<dbReference type="InterPro" id="IPR036915">
    <property type="entry name" value="Cyclin-like_sf"/>
</dbReference>
<evidence type="ECO:0000259" key="3">
    <source>
        <dbReference type="Pfam" id="PF16899"/>
    </source>
</evidence>
<dbReference type="GO" id="GO:0006357">
    <property type="term" value="P:regulation of transcription by RNA polymerase II"/>
    <property type="evidence" value="ECO:0007669"/>
    <property type="project" value="InterPro"/>
</dbReference>
<dbReference type="GO" id="GO:0016538">
    <property type="term" value="F:cyclin-dependent protein serine/threonine kinase regulator activity"/>
    <property type="evidence" value="ECO:0007669"/>
    <property type="project" value="InterPro"/>
</dbReference>
<dbReference type="InterPro" id="IPR031658">
    <property type="entry name" value="Cyclin_C_2"/>
</dbReference>
<sequence>MTEDEIYRTSTQYRLWSFTPEKLASLRNSTNALAAERVKAAIKKSRESGQAQPAASADSSGFSTPLGENGQANGSAHGDKDAEVETLTVDEERMLVEYYCSQAKTIGEAKEFSFPIHVIATAVQFMKRFYLSNSPMTYHPRVIMMTSLYFATKTEPHYMGLDKYVRNLQSGLGKKKKVTNEDILAPEFILTQGIRFTFDVKHPFHALRGVHMEMQAMVEGQAALLPGEGRTAKEVQEAMQALPPKDGAMLQDSAAALRKRLDDAYGQAKLTLGSAGILTDAYFLYTPSQIMFASLLLADEALTSFYLSTKFPSATSASTIFPKVMATIRLCAEMLQSFEQLGRDELIRIDKKIYKCQNPEKVDLVSLNRAQKRDETVDGKLDESVAKRRKLEREKSMREGEDIFGPQLEKNGAGG</sequence>